<dbReference type="PANTHER" id="PTHR20882">
    <property type="entry name" value="CYTOPLASMIC TRNA 2-THIOLATION PROTEIN 2"/>
    <property type="match status" value="1"/>
</dbReference>
<organism evidence="3 4">
    <name type="scientific">Caenorhabditis angaria</name>
    <dbReference type="NCBI Taxonomy" id="860376"/>
    <lineage>
        <taxon>Eukaryota</taxon>
        <taxon>Metazoa</taxon>
        <taxon>Ecdysozoa</taxon>
        <taxon>Nematoda</taxon>
        <taxon>Chromadorea</taxon>
        <taxon>Rhabditida</taxon>
        <taxon>Rhabditina</taxon>
        <taxon>Rhabditomorpha</taxon>
        <taxon>Rhabditoidea</taxon>
        <taxon>Rhabditidae</taxon>
        <taxon>Peloderinae</taxon>
        <taxon>Caenorhabditis</taxon>
    </lineage>
</organism>
<dbReference type="OrthoDB" id="25129at2759"/>
<sequence length="105" mass="12216">MAEELSGLICVKCPKPAEYTGVDPKKAWYCRECFIQMVRNKFRSSISKKRIFNDENARDCLIVLEGTPASTFLLNQIDDALRQVNFKRLMIRPKVRVLGEYLHIH</sequence>
<dbReference type="GO" id="GO:0005829">
    <property type="term" value="C:cytosol"/>
    <property type="evidence" value="ECO:0007669"/>
    <property type="project" value="TreeGrafter"/>
</dbReference>
<evidence type="ECO:0000256" key="1">
    <source>
        <dbReference type="ARBA" id="ARBA00022490"/>
    </source>
</evidence>
<evidence type="ECO:0000313" key="4">
    <source>
        <dbReference type="Proteomes" id="UP001152747"/>
    </source>
</evidence>
<comment type="caution">
    <text evidence="3">The sequence shown here is derived from an EMBL/GenBank/DDBJ whole genome shotgun (WGS) entry which is preliminary data.</text>
</comment>
<dbReference type="InterPro" id="IPR019407">
    <property type="entry name" value="CTU2"/>
</dbReference>
<protein>
    <recommendedName>
        <fullName evidence="5">Cytoplasmic tRNA 2-thiolation protein 2</fullName>
    </recommendedName>
</protein>
<keyword evidence="1" id="KW-0963">Cytoplasm</keyword>
<dbReference type="InterPro" id="IPR014729">
    <property type="entry name" value="Rossmann-like_a/b/a_fold"/>
</dbReference>
<reference evidence="3" key="1">
    <citation type="submission" date="2022-11" db="EMBL/GenBank/DDBJ databases">
        <authorList>
            <person name="Kikuchi T."/>
        </authorList>
    </citation>
    <scope>NUCLEOTIDE SEQUENCE</scope>
    <source>
        <strain evidence="3">PS1010</strain>
    </source>
</reference>
<evidence type="ECO:0008006" key="5">
    <source>
        <dbReference type="Google" id="ProtNLM"/>
    </source>
</evidence>
<gene>
    <name evidence="3" type="ORF">CAMP_LOCUS2163</name>
</gene>
<name>A0A9P1I7L3_9PELO</name>
<evidence type="ECO:0000256" key="2">
    <source>
        <dbReference type="ARBA" id="ARBA00022694"/>
    </source>
</evidence>
<dbReference type="AlphaFoldDB" id="A0A9P1I7L3"/>
<dbReference type="GO" id="GO:0016783">
    <property type="term" value="F:sulfurtransferase activity"/>
    <property type="evidence" value="ECO:0007669"/>
    <property type="project" value="TreeGrafter"/>
</dbReference>
<accession>A0A9P1I7L3</accession>
<dbReference type="PANTHER" id="PTHR20882:SF14">
    <property type="entry name" value="CYTOPLASMIC TRNA 2-THIOLATION PROTEIN 2"/>
    <property type="match status" value="1"/>
</dbReference>
<dbReference type="EMBL" id="CANHGI010000001">
    <property type="protein sequence ID" value="CAI5439526.1"/>
    <property type="molecule type" value="Genomic_DNA"/>
</dbReference>
<dbReference type="GO" id="GO:0002143">
    <property type="term" value="P:tRNA wobble position uridine thiolation"/>
    <property type="evidence" value="ECO:0007669"/>
    <property type="project" value="TreeGrafter"/>
</dbReference>
<keyword evidence="2" id="KW-0819">tRNA processing</keyword>
<proteinExistence type="predicted"/>
<evidence type="ECO:0000313" key="3">
    <source>
        <dbReference type="EMBL" id="CAI5439526.1"/>
    </source>
</evidence>
<keyword evidence="4" id="KW-1185">Reference proteome</keyword>
<dbReference type="GO" id="GO:0000049">
    <property type="term" value="F:tRNA binding"/>
    <property type="evidence" value="ECO:0007669"/>
    <property type="project" value="InterPro"/>
</dbReference>
<dbReference type="Gene3D" id="3.40.50.620">
    <property type="entry name" value="HUPs"/>
    <property type="match status" value="1"/>
</dbReference>
<dbReference type="Proteomes" id="UP001152747">
    <property type="component" value="Unassembled WGS sequence"/>
</dbReference>